<dbReference type="Pfam" id="PF04098">
    <property type="entry name" value="Rad52_Rad22"/>
    <property type="match status" value="1"/>
</dbReference>
<keyword evidence="4" id="KW-0238">DNA-binding</keyword>
<dbReference type="AlphaFoldDB" id="A0A399ESN1"/>
<evidence type="ECO:0000256" key="3">
    <source>
        <dbReference type="ARBA" id="ARBA00023204"/>
    </source>
</evidence>
<organism evidence="4 5">
    <name type="scientific">Calidithermus roseus</name>
    <dbReference type="NCBI Taxonomy" id="1644118"/>
    <lineage>
        <taxon>Bacteria</taxon>
        <taxon>Thermotogati</taxon>
        <taxon>Deinococcota</taxon>
        <taxon>Deinococci</taxon>
        <taxon>Thermales</taxon>
        <taxon>Thermaceae</taxon>
        <taxon>Calidithermus</taxon>
    </lineage>
</organism>
<reference evidence="4 5" key="1">
    <citation type="submission" date="2018-08" db="EMBL/GenBank/DDBJ databases">
        <title>Meiothermus roseus NBRC 110900 genome sequencing project.</title>
        <authorList>
            <person name="Da Costa M.S."/>
            <person name="Albuquerque L."/>
            <person name="Raposo P."/>
            <person name="Froufe H.J.C."/>
            <person name="Barroso C.S."/>
            <person name="Egas C."/>
        </authorList>
    </citation>
    <scope>NUCLEOTIDE SEQUENCE [LARGE SCALE GENOMIC DNA]</scope>
    <source>
        <strain evidence="4 5">NBRC 110900</strain>
    </source>
</reference>
<gene>
    <name evidence="4" type="primary">ddrA</name>
    <name evidence="4" type="ORF">Mrose_02166</name>
</gene>
<evidence type="ECO:0000256" key="2">
    <source>
        <dbReference type="ARBA" id="ARBA00022763"/>
    </source>
</evidence>
<dbReference type="RefSeq" id="WP_119278165.1">
    <property type="nucleotide sequence ID" value="NZ_QWLA01000040.1"/>
</dbReference>
<dbReference type="Proteomes" id="UP000265341">
    <property type="component" value="Unassembled WGS sequence"/>
</dbReference>
<name>A0A399ESN1_9DEIN</name>
<sequence length="174" mass="18800">MNISNNPISVLSAPLSAEEIEWKVIAAKNGSTTIAPYIDARAVMTRLDRAFGAFGWSVRYTPAQVGNEHGVIASIAIRNPETGEWVEKQDGSGASDMEPFKGGISGALKRAATAWGIGRELYTYPRVIVEGEHKYIPWKVLERLKGLPKAVAEGKPLPEVIRLTADGESVRKGG</sequence>
<keyword evidence="3" id="KW-0234">DNA repair</keyword>
<dbReference type="GO" id="GO:0003677">
    <property type="term" value="F:DNA binding"/>
    <property type="evidence" value="ECO:0007669"/>
    <property type="project" value="UniProtKB-KW"/>
</dbReference>
<evidence type="ECO:0000256" key="1">
    <source>
        <dbReference type="ARBA" id="ARBA00006638"/>
    </source>
</evidence>
<dbReference type="GO" id="GO:0006281">
    <property type="term" value="P:DNA repair"/>
    <property type="evidence" value="ECO:0007669"/>
    <property type="project" value="UniProtKB-KW"/>
</dbReference>
<keyword evidence="5" id="KW-1185">Reference proteome</keyword>
<comment type="similarity">
    <text evidence="1">Belongs to the RAD52 family.</text>
</comment>
<dbReference type="EMBL" id="QWLA01000040">
    <property type="protein sequence ID" value="RIH85602.1"/>
    <property type="molecule type" value="Genomic_DNA"/>
</dbReference>
<evidence type="ECO:0000313" key="5">
    <source>
        <dbReference type="Proteomes" id="UP000265341"/>
    </source>
</evidence>
<comment type="caution">
    <text evidence="4">The sequence shown here is derived from an EMBL/GenBank/DDBJ whole genome shotgun (WGS) entry which is preliminary data.</text>
</comment>
<accession>A0A399ESN1</accession>
<evidence type="ECO:0000313" key="4">
    <source>
        <dbReference type="EMBL" id="RIH85602.1"/>
    </source>
</evidence>
<proteinExistence type="inferred from homology"/>
<protein>
    <submittedName>
        <fullName evidence="4">Single-stranded DNA-binding protein DdrA</fullName>
    </submittedName>
</protein>
<dbReference type="OrthoDB" id="9805874at2"/>
<keyword evidence="2" id="KW-0227">DNA damage</keyword>
<dbReference type="InterPro" id="IPR041247">
    <property type="entry name" value="Rad52_fam"/>
</dbReference>